<keyword evidence="3 9" id="KW-0808">Transferase</keyword>
<dbReference type="Proteomes" id="UP001606099">
    <property type="component" value="Unassembled WGS sequence"/>
</dbReference>
<evidence type="ECO:0000256" key="3">
    <source>
        <dbReference type="ARBA" id="ARBA00022679"/>
    </source>
</evidence>
<evidence type="ECO:0000256" key="2">
    <source>
        <dbReference type="ARBA" id="ARBA00005182"/>
    </source>
</evidence>
<protein>
    <submittedName>
        <fullName evidence="9">Glycosyltransferase</fullName>
        <ecNumber evidence="9">2.4.-.-</ecNumber>
    </submittedName>
</protein>
<comment type="subcellular location">
    <subcellularLocation>
        <location evidence="1">Periplasm</location>
    </subcellularLocation>
</comment>
<reference evidence="9 10" key="1">
    <citation type="submission" date="2024-08" db="EMBL/GenBank/DDBJ databases">
        <authorList>
            <person name="Lu H."/>
        </authorList>
    </citation>
    <scope>NUCLEOTIDE SEQUENCE [LARGE SCALE GENOMIC DNA]</scope>
    <source>
        <strain evidence="9 10">BYS180W</strain>
    </source>
</reference>
<evidence type="ECO:0000256" key="5">
    <source>
        <dbReference type="ARBA" id="ARBA00022764"/>
    </source>
</evidence>
<comment type="caution">
    <text evidence="9">The sequence shown here is derived from an EMBL/GenBank/DDBJ whole genome shotgun (WGS) entry which is preliminary data.</text>
</comment>
<keyword evidence="10" id="KW-1185">Reference proteome</keyword>
<keyword evidence="9" id="KW-0328">Glycosyltransferase</keyword>
<dbReference type="EMBL" id="JBIGHZ010000006">
    <property type="protein sequence ID" value="MFG6449716.1"/>
    <property type="molecule type" value="Genomic_DNA"/>
</dbReference>
<evidence type="ECO:0000259" key="8">
    <source>
        <dbReference type="Pfam" id="PF16822"/>
    </source>
</evidence>
<proteinExistence type="predicted"/>
<sequence length="804" mass="88631">MLRALMHWLTPIAESEAAHRAEATRAYFRSVLGAGTWRDGAWVSEGRAVLVRYADPAARRCWAREKRGPVHLVYFMDDDLLDEQSLGTLPPRYAAKIKRFATDQKQWLRTHVDEFWVATPALARKYADLKPWVPPLAPTPDLRQGAQASAVRLVYHGSASHAAEHAWLKPILAEVLTQCPQAALEVIGDAQLNRLWRDVPRTRVMHPMRWPQYLDHTKTSTADIGLAPLLPTPFNAGRGPVKFYDYARMGAFVVASDVPPFQGFIEHDQDGLLLPNDPALWVQRLVALVHDSVQRRRLQSAAQGRIAFTEAKPAPTPAKTTSVAQFKVHALARVGGEGGWRWAFDCPSPSTERSPSNTLEIQAWALPPQADANTVEKLELWLKPTGSAQVALKVPFNRDRPDVIQRVLQAQAPGHALLRCGVGVHLPLAGGHWDVGFALAGQCFWVASWELPDSAQQATEPSTTEQPELSTAPPVKPAAAATSKVIVGQEGWLFLDNDTNRSVDQFTGQLKLDAAGLKQWRDYLAQAAALCASGRPRCALVIAPSKEFVLPHLYPHTRGAVTTVDQVLGLPGPRPVTVDGGAVLRAQPDPRLGFMQTDTHWSNRGAMWTVLATLEALGLDAQAAQAHFAQDRYAAHKIAGDLGSKLNPPQIAATDFLCGTDPEKLTVFDNLLPNIGRVQIFESPGALWPQKLLVFGASSSYPMLRYWHRLFARCVFVHSAAHVDPALLDIEQADVLVLQSNGRFLIEPPNFEFDLARQVQTKYAQCPPERRRQVWAQGQREDWRSSVAPYAAMLSALPPPPAAD</sequence>
<evidence type="ECO:0000256" key="4">
    <source>
        <dbReference type="ARBA" id="ARBA00022729"/>
    </source>
</evidence>
<feature type="region of interest" description="Disordered" evidence="7">
    <location>
        <begin position="455"/>
        <end position="475"/>
    </location>
</feature>
<feature type="domain" description="AlgX/AlgJ SGNH hydrolase-like" evidence="8">
    <location>
        <begin position="485"/>
        <end position="647"/>
    </location>
</feature>
<accession>A0ABW7FZI9</accession>
<evidence type="ECO:0000256" key="6">
    <source>
        <dbReference type="ARBA" id="ARBA00022841"/>
    </source>
</evidence>
<dbReference type="InterPro" id="IPR031811">
    <property type="entry name" value="ALGX/ALGJ_SGNH-like"/>
</dbReference>
<dbReference type="Gene3D" id="3.40.50.2000">
    <property type="entry name" value="Glycogen Phosphorylase B"/>
    <property type="match status" value="1"/>
</dbReference>
<name>A0ABW7FZI9_9BURK</name>
<gene>
    <name evidence="9" type="ORF">ACG0Z6_15940</name>
</gene>
<evidence type="ECO:0000256" key="1">
    <source>
        <dbReference type="ARBA" id="ARBA00004418"/>
    </source>
</evidence>
<evidence type="ECO:0000313" key="10">
    <source>
        <dbReference type="Proteomes" id="UP001606099"/>
    </source>
</evidence>
<feature type="compositionally biased region" description="Polar residues" evidence="7">
    <location>
        <begin position="455"/>
        <end position="469"/>
    </location>
</feature>
<comment type="pathway">
    <text evidence="2">Glycan biosynthesis; alginate biosynthesis.</text>
</comment>
<keyword evidence="4" id="KW-0732">Signal</keyword>
<evidence type="ECO:0000256" key="7">
    <source>
        <dbReference type="SAM" id="MobiDB-lite"/>
    </source>
</evidence>
<dbReference type="Pfam" id="PF16822">
    <property type="entry name" value="ALGX"/>
    <property type="match status" value="1"/>
</dbReference>
<dbReference type="EC" id="2.4.-.-" evidence="9"/>
<keyword evidence="6" id="KW-0016">Alginate biosynthesis</keyword>
<dbReference type="Pfam" id="PF13692">
    <property type="entry name" value="Glyco_trans_1_4"/>
    <property type="match status" value="1"/>
</dbReference>
<organism evidence="9 10">
    <name type="scientific">Roseateles rivi</name>
    <dbReference type="NCBI Taxonomy" id="3299028"/>
    <lineage>
        <taxon>Bacteria</taxon>
        <taxon>Pseudomonadati</taxon>
        <taxon>Pseudomonadota</taxon>
        <taxon>Betaproteobacteria</taxon>
        <taxon>Burkholderiales</taxon>
        <taxon>Sphaerotilaceae</taxon>
        <taxon>Roseateles</taxon>
    </lineage>
</organism>
<dbReference type="GO" id="GO:0016757">
    <property type="term" value="F:glycosyltransferase activity"/>
    <property type="evidence" value="ECO:0007669"/>
    <property type="project" value="UniProtKB-KW"/>
</dbReference>
<keyword evidence="5" id="KW-0574">Periplasm</keyword>
<evidence type="ECO:0000313" key="9">
    <source>
        <dbReference type="EMBL" id="MFG6449716.1"/>
    </source>
</evidence>
<dbReference type="SUPFAM" id="SSF53756">
    <property type="entry name" value="UDP-Glycosyltransferase/glycogen phosphorylase"/>
    <property type="match status" value="1"/>
</dbReference>
<dbReference type="RefSeq" id="WP_394463211.1">
    <property type="nucleotide sequence ID" value="NZ_JBIGHZ010000006.1"/>
</dbReference>